<accession>A0A934IEZ3</accession>
<evidence type="ECO:0000256" key="6">
    <source>
        <dbReference type="ARBA" id="ARBA00022989"/>
    </source>
</evidence>
<dbReference type="Proteomes" id="UP000642488">
    <property type="component" value="Unassembled WGS sequence"/>
</dbReference>
<feature type="transmembrane region" description="Helical" evidence="11">
    <location>
        <begin position="425"/>
        <end position="444"/>
    </location>
</feature>
<dbReference type="InterPro" id="IPR013556">
    <property type="entry name" value="Flag_M-ring_C"/>
</dbReference>
<evidence type="ECO:0000256" key="3">
    <source>
        <dbReference type="ARBA" id="ARBA00007971"/>
    </source>
</evidence>
<dbReference type="NCBIfam" id="TIGR00206">
    <property type="entry name" value="fliF"/>
    <property type="match status" value="1"/>
</dbReference>
<evidence type="ECO:0000256" key="7">
    <source>
        <dbReference type="ARBA" id="ARBA00023136"/>
    </source>
</evidence>
<evidence type="ECO:0000256" key="2">
    <source>
        <dbReference type="ARBA" id="ARBA00004651"/>
    </source>
</evidence>
<keyword evidence="6 11" id="KW-1133">Transmembrane helix</keyword>
<dbReference type="InterPro" id="IPR000067">
    <property type="entry name" value="FlgMring_FliF"/>
</dbReference>
<dbReference type="PANTHER" id="PTHR30046">
    <property type="entry name" value="FLAGELLAR M-RING PROTEIN"/>
    <property type="match status" value="1"/>
</dbReference>
<evidence type="ECO:0000259" key="12">
    <source>
        <dbReference type="Pfam" id="PF01514"/>
    </source>
</evidence>
<evidence type="ECO:0000256" key="4">
    <source>
        <dbReference type="ARBA" id="ARBA00022475"/>
    </source>
</evidence>
<dbReference type="Pfam" id="PF01514">
    <property type="entry name" value="YscJ_FliF"/>
    <property type="match status" value="1"/>
</dbReference>
<feature type="region of interest" description="Disordered" evidence="10">
    <location>
        <begin position="254"/>
        <end position="323"/>
    </location>
</feature>
<dbReference type="InterPro" id="IPR045851">
    <property type="entry name" value="AMP-bd_C_sf"/>
</dbReference>
<feature type="compositionally biased region" description="Low complexity" evidence="10">
    <location>
        <begin position="280"/>
        <end position="289"/>
    </location>
</feature>
<keyword evidence="14" id="KW-0969">Cilium</keyword>
<evidence type="ECO:0000259" key="13">
    <source>
        <dbReference type="Pfam" id="PF08345"/>
    </source>
</evidence>
<evidence type="ECO:0000313" key="15">
    <source>
        <dbReference type="Proteomes" id="UP000642488"/>
    </source>
</evidence>
<comment type="similarity">
    <text evidence="3 9">Belongs to the FliF family.</text>
</comment>
<dbReference type="Gene3D" id="3.30.300.30">
    <property type="match status" value="1"/>
</dbReference>
<proteinExistence type="inferred from homology"/>
<organism evidence="14 15">
    <name type="scientific">Palleronia pontilimi</name>
    <dbReference type="NCBI Taxonomy" id="1964209"/>
    <lineage>
        <taxon>Bacteria</taxon>
        <taxon>Pseudomonadati</taxon>
        <taxon>Pseudomonadota</taxon>
        <taxon>Alphaproteobacteria</taxon>
        <taxon>Rhodobacterales</taxon>
        <taxon>Roseobacteraceae</taxon>
        <taxon>Palleronia</taxon>
    </lineage>
</organism>
<keyword evidence="14" id="KW-0966">Cell projection</keyword>
<keyword evidence="7 11" id="KW-0472">Membrane</keyword>
<evidence type="ECO:0000313" key="14">
    <source>
        <dbReference type="EMBL" id="MBJ3763192.1"/>
    </source>
</evidence>
<dbReference type="PRINTS" id="PR01009">
    <property type="entry name" value="FLGMRINGFLIF"/>
</dbReference>
<evidence type="ECO:0000256" key="1">
    <source>
        <dbReference type="ARBA" id="ARBA00004117"/>
    </source>
</evidence>
<dbReference type="InterPro" id="IPR043427">
    <property type="entry name" value="YscJ/FliF"/>
</dbReference>
<keyword evidence="15" id="KW-1185">Reference proteome</keyword>
<comment type="caution">
    <text evidence="14">The sequence shown here is derived from an EMBL/GenBank/DDBJ whole genome shotgun (WGS) entry which is preliminary data.</text>
</comment>
<evidence type="ECO:0000256" key="8">
    <source>
        <dbReference type="ARBA" id="ARBA00023143"/>
    </source>
</evidence>
<comment type="function">
    <text evidence="9">The M ring may be actively involved in energy transduction.</text>
</comment>
<dbReference type="AlphaFoldDB" id="A0A934IEZ3"/>
<feature type="domain" description="Flagellar M-ring C-terminal" evidence="13">
    <location>
        <begin position="236"/>
        <end position="397"/>
    </location>
</feature>
<dbReference type="Pfam" id="PF08345">
    <property type="entry name" value="YscJ_FliF_C"/>
    <property type="match status" value="1"/>
</dbReference>
<protein>
    <recommendedName>
        <fullName evidence="9">Flagellar M-ring protein</fullName>
    </recommendedName>
</protein>
<name>A0A934IEZ3_9RHOB</name>
<reference evidence="14" key="1">
    <citation type="submission" date="2020-12" db="EMBL/GenBank/DDBJ databases">
        <title>Bacterial taxonomy.</title>
        <authorList>
            <person name="Pan X."/>
        </authorList>
    </citation>
    <scope>NUCLEOTIDE SEQUENCE</scope>
    <source>
        <strain evidence="14">KCTC 52957</strain>
    </source>
</reference>
<sequence length="526" mass="55345">MQQLQTVWSELTLQKRLVAGLAVVALLVVAVGLTRLATQPGMSLLYAGLENGAAGDVVAALEARGVDYSVRGSSIFVDTTRRDELRMTLASEGLPANASQGYELLDQMTGFGTTSQMFDAAYWRAKEGELARTIVSSPAIQSARVHLANPASKPFQRGGTPTASVTITPSQSGVSAAHARALRYLVASAVSGLAPADVSVIDATGGVILSSSDGDATSTDSSDRAAELKRNVERLLEARVGYGNAVVEVNVETVTESEQITERRIDPDSRIAISEDKTESTSSEQGSSGDVTVASNLPDGDAGGGGDQSRASQSETRQRTNFEVSEIQREVLRAPGAIGRITTAVLVDGLRTSDADGEVTWQPRSPEEMAALRELVSAAVGLNEERGDSLSLQTMEFEPVPLSGSEPGAGFGGNLNIDAMRLAQLGILSLIALLIGLFVVRPILTQKAEPLPELGPPPTGGPALTGEIDPEDTPEDIARLNAVGSSGDTLPDGASAVERLRGLIDERKDESLQILRSWMEEEEEKA</sequence>
<dbReference type="PANTHER" id="PTHR30046:SF0">
    <property type="entry name" value="FLAGELLAR M-RING PROTEIN"/>
    <property type="match status" value="1"/>
</dbReference>
<evidence type="ECO:0000256" key="9">
    <source>
        <dbReference type="PIRNR" id="PIRNR004862"/>
    </source>
</evidence>
<dbReference type="GO" id="GO:0003774">
    <property type="term" value="F:cytoskeletal motor activity"/>
    <property type="evidence" value="ECO:0007669"/>
    <property type="project" value="InterPro"/>
</dbReference>
<gene>
    <name evidence="14" type="primary">fliF</name>
    <name evidence="14" type="ORF">ILP92_10590</name>
</gene>
<comment type="subcellular location">
    <subcellularLocation>
        <location evidence="1 9">Bacterial flagellum basal body</location>
    </subcellularLocation>
    <subcellularLocation>
        <location evidence="2">Cell membrane</location>
        <topology evidence="2">Multi-pass membrane protein</topology>
    </subcellularLocation>
</comment>
<keyword evidence="5 11" id="KW-0812">Transmembrane</keyword>
<dbReference type="GO" id="GO:0005886">
    <property type="term" value="C:plasma membrane"/>
    <property type="evidence" value="ECO:0007669"/>
    <property type="project" value="UniProtKB-SubCell"/>
</dbReference>
<dbReference type="EMBL" id="JAEKPD010000009">
    <property type="protein sequence ID" value="MBJ3763192.1"/>
    <property type="molecule type" value="Genomic_DNA"/>
</dbReference>
<keyword evidence="14" id="KW-0282">Flagellum</keyword>
<dbReference type="PIRSF" id="PIRSF004862">
    <property type="entry name" value="FliF"/>
    <property type="match status" value="1"/>
</dbReference>
<feature type="compositionally biased region" description="Basic and acidic residues" evidence="10">
    <location>
        <begin position="260"/>
        <end position="279"/>
    </location>
</feature>
<keyword evidence="4" id="KW-1003">Cell membrane</keyword>
<feature type="region of interest" description="Disordered" evidence="10">
    <location>
        <begin position="451"/>
        <end position="473"/>
    </location>
</feature>
<dbReference type="RefSeq" id="WP_198916369.1">
    <property type="nucleotide sequence ID" value="NZ_JAEKPD010000009.1"/>
</dbReference>
<evidence type="ECO:0000256" key="10">
    <source>
        <dbReference type="SAM" id="MobiDB-lite"/>
    </source>
</evidence>
<keyword evidence="8 9" id="KW-0975">Bacterial flagellum</keyword>
<dbReference type="GO" id="GO:0071973">
    <property type="term" value="P:bacterial-type flagellum-dependent cell motility"/>
    <property type="evidence" value="ECO:0007669"/>
    <property type="project" value="InterPro"/>
</dbReference>
<evidence type="ECO:0000256" key="5">
    <source>
        <dbReference type="ARBA" id="ARBA00022692"/>
    </source>
</evidence>
<feature type="transmembrane region" description="Helical" evidence="11">
    <location>
        <begin position="17"/>
        <end position="37"/>
    </location>
</feature>
<feature type="domain" description="Flagellar M-ring N-terminal" evidence="12">
    <location>
        <begin position="38"/>
        <end position="208"/>
    </location>
</feature>
<dbReference type="GO" id="GO:0009431">
    <property type="term" value="C:bacterial-type flagellum basal body, MS ring"/>
    <property type="evidence" value="ECO:0007669"/>
    <property type="project" value="InterPro"/>
</dbReference>
<evidence type="ECO:0000256" key="11">
    <source>
        <dbReference type="SAM" id="Phobius"/>
    </source>
</evidence>
<dbReference type="InterPro" id="IPR006182">
    <property type="entry name" value="FliF_N_dom"/>
</dbReference>